<keyword evidence="1" id="KW-0489">Methyltransferase</keyword>
<organism evidence="1 2">
    <name type="scientific">Pseudanabaena mucicola FACHB-723</name>
    <dbReference type="NCBI Taxonomy" id="2692860"/>
    <lineage>
        <taxon>Bacteria</taxon>
        <taxon>Bacillati</taxon>
        <taxon>Cyanobacteriota</taxon>
        <taxon>Cyanophyceae</taxon>
        <taxon>Pseudanabaenales</taxon>
        <taxon>Pseudanabaenaceae</taxon>
        <taxon>Pseudanabaena</taxon>
    </lineage>
</organism>
<protein>
    <submittedName>
        <fullName evidence="1">Class I SAM-dependent methyltransferase</fullName>
    </submittedName>
</protein>
<sequence>METKLYQEMYDVESKHWWFRARRDILTNLVLQCISQGNILDVGCGTGFILEALQTAYAGKCETWGIDISEMAVQVCHAKGLIQVRQGVLENNALPAHYFDLVMFLDIIEHLDHDLSILLEAKYYLKSQGQILITVPAYQFLWSAHDEIHHHKRRYTKKQLTEILQQAGYEVVFSSYFNTFLFPLIAIARFIGNLLDRHHTSDASLPTALVNQSLYKIFGWEKNLLPYLSFPFGVSIICLARNSTNHV</sequence>
<dbReference type="PANTHER" id="PTHR43861:SF6">
    <property type="entry name" value="METHYLTRANSFERASE TYPE 11"/>
    <property type="match status" value="1"/>
</dbReference>
<dbReference type="Gene3D" id="3.40.50.150">
    <property type="entry name" value="Vaccinia Virus protein VP39"/>
    <property type="match status" value="1"/>
</dbReference>
<dbReference type="InterPro" id="IPR029063">
    <property type="entry name" value="SAM-dependent_MTases_sf"/>
</dbReference>
<proteinExistence type="predicted"/>
<dbReference type="SUPFAM" id="SSF53335">
    <property type="entry name" value="S-adenosyl-L-methionine-dependent methyltransferases"/>
    <property type="match status" value="1"/>
</dbReference>
<evidence type="ECO:0000313" key="2">
    <source>
        <dbReference type="Proteomes" id="UP000642094"/>
    </source>
</evidence>
<dbReference type="CDD" id="cd02440">
    <property type="entry name" value="AdoMet_MTases"/>
    <property type="match status" value="1"/>
</dbReference>
<evidence type="ECO:0000313" key="1">
    <source>
        <dbReference type="EMBL" id="MBD2188945.1"/>
    </source>
</evidence>
<accession>A0ABR7ZZJ2</accession>
<dbReference type="GO" id="GO:0032259">
    <property type="term" value="P:methylation"/>
    <property type="evidence" value="ECO:0007669"/>
    <property type="project" value="UniProtKB-KW"/>
</dbReference>
<dbReference type="RefSeq" id="WP_190403786.1">
    <property type="nucleotide sequence ID" value="NZ_JACJQB010000025.1"/>
</dbReference>
<dbReference type="Pfam" id="PF13489">
    <property type="entry name" value="Methyltransf_23"/>
    <property type="match status" value="1"/>
</dbReference>
<dbReference type="EMBL" id="JACJQB010000025">
    <property type="protein sequence ID" value="MBD2188945.1"/>
    <property type="molecule type" value="Genomic_DNA"/>
</dbReference>
<dbReference type="GO" id="GO:0008168">
    <property type="term" value="F:methyltransferase activity"/>
    <property type="evidence" value="ECO:0007669"/>
    <property type="project" value="UniProtKB-KW"/>
</dbReference>
<reference evidence="1 2" key="1">
    <citation type="journal article" date="2020" name="ISME J.">
        <title>Comparative genomics reveals insights into cyanobacterial evolution and habitat adaptation.</title>
        <authorList>
            <person name="Chen M.Y."/>
            <person name="Teng W.K."/>
            <person name="Zhao L."/>
            <person name="Hu C.X."/>
            <person name="Zhou Y.K."/>
            <person name="Han B.P."/>
            <person name="Song L.R."/>
            <person name="Shu W.S."/>
        </authorList>
    </citation>
    <scope>NUCLEOTIDE SEQUENCE [LARGE SCALE GENOMIC DNA]</scope>
    <source>
        <strain evidence="1 2">FACHB-723</strain>
    </source>
</reference>
<name>A0ABR7ZZJ2_9CYAN</name>
<comment type="caution">
    <text evidence="1">The sequence shown here is derived from an EMBL/GenBank/DDBJ whole genome shotgun (WGS) entry which is preliminary data.</text>
</comment>
<keyword evidence="1" id="KW-0808">Transferase</keyword>
<dbReference type="Proteomes" id="UP000642094">
    <property type="component" value="Unassembled WGS sequence"/>
</dbReference>
<dbReference type="PANTHER" id="PTHR43861">
    <property type="entry name" value="TRANS-ACONITATE 2-METHYLTRANSFERASE-RELATED"/>
    <property type="match status" value="1"/>
</dbReference>
<gene>
    <name evidence="1" type="ORF">H6F41_12420</name>
</gene>
<keyword evidence="2" id="KW-1185">Reference proteome</keyword>